<dbReference type="InterPro" id="IPR036374">
    <property type="entry name" value="OxRdtase_Mopterin-bd_sf"/>
</dbReference>
<reference evidence="2 3" key="1">
    <citation type="submission" date="2018-02" db="EMBL/GenBank/DDBJ databases">
        <title>Solimicrobium silvestre gen. nov., sp. nov., isolated from alpine forest soil.</title>
        <authorList>
            <person name="Margesin R."/>
            <person name="Albuquerque L."/>
            <person name="Zhang D.-C."/>
            <person name="Froufe H.J.C."/>
            <person name="Severino R."/>
            <person name="Roxo I."/>
            <person name="Egas C."/>
            <person name="Da Costa M.S."/>
        </authorList>
    </citation>
    <scope>NUCLEOTIDE SEQUENCE [LARGE SCALE GENOMIC DNA]</scope>
    <source>
        <strain evidence="2 3">S20-91</strain>
    </source>
</reference>
<organism evidence="2 3">
    <name type="scientific">Solimicrobium silvestre</name>
    <dbReference type="NCBI Taxonomy" id="2099400"/>
    <lineage>
        <taxon>Bacteria</taxon>
        <taxon>Pseudomonadati</taxon>
        <taxon>Pseudomonadota</taxon>
        <taxon>Betaproteobacteria</taxon>
        <taxon>Burkholderiales</taxon>
        <taxon>Oxalobacteraceae</taxon>
        <taxon>Solimicrobium</taxon>
    </lineage>
</organism>
<comment type="caution">
    <text evidence="2">The sequence shown here is derived from an EMBL/GenBank/DDBJ whole genome shotgun (WGS) entry which is preliminary data.</text>
</comment>
<keyword evidence="3" id="KW-1185">Reference proteome</keyword>
<dbReference type="SUPFAM" id="SSF56524">
    <property type="entry name" value="Oxidoreductase molybdopterin-binding domain"/>
    <property type="match status" value="1"/>
</dbReference>
<dbReference type="OrthoDB" id="9795587at2"/>
<dbReference type="Gene3D" id="3.90.420.10">
    <property type="entry name" value="Oxidoreductase, molybdopterin-binding domain"/>
    <property type="match status" value="1"/>
</dbReference>
<dbReference type="EMBL" id="PUGF01000014">
    <property type="protein sequence ID" value="PRC92332.1"/>
    <property type="molecule type" value="Genomic_DNA"/>
</dbReference>
<evidence type="ECO:0000313" key="2">
    <source>
        <dbReference type="EMBL" id="PRC92332.1"/>
    </source>
</evidence>
<dbReference type="Proteomes" id="UP000237839">
    <property type="component" value="Unassembled WGS sequence"/>
</dbReference>
<evidence type="ECO:0000259" key="1">
    <source>
        <dbReference type="Pfam" id="PF00174"/>
    </source>
</evidence>
<dbReference type="CDD" id="cd00321">
    <property type="entry name" value="SO_family_Moco"/>
    <property type="match status" value="1"/>
</dbReference>
<protein>
    <submittedName>
        <fullName evidence="2">Oxidoreductase molybdopterin binding domain</fullName>
    </submittedName>
</protein>
<dbReference type="AlphaFoldDB" id="A0A2S9GX84"/>
<dbReference type="InterPro" id="IPR000572">
    <property type="entry name" value="OxRdtase_Mopterin-bd_dom"/>
</dbReference>
<sequence>MHKKTTPNIEKKPSSLRYFQEGPSDINLKNWKLKISGEVSNELSISYDDILKLPKSYFHRRSVCVCLWSIKRHWEGVLLSDVLALAGVDKNDDKLFMKQISHPTDKGVYDSTVHLSSALKRNAILAYEVDGEILKSEQGFPLRFLDFGLFLYKCVKSVSEIKITRENKLGYWEDYAGYDLDGTIQPKRYYAVDLHKKFYFDGNGEVFDHDIE</sequence>
<gene>
    <name evidence="2" type="ORF">S2091_2991</name>
</gene>
<dbReference type="Pfam" id="PF00174">
    <property type="entry name" value="Oxidored_molyb"/>
    <property type="match status" value="1"/>
</dbReference>
<proteinExistence type="predicted"/>
<accession>A0A2S9GX84</accession>
<name>A0A2S9GX84_9BURK</name>
<dbReference type="PANTHER" id="PTHR43032">
    <property type="entry name" value="PROTEIN-METHIONINE-SULFOXIDE REDUCTASE"/>
    <property type="match status" value="1"/>
</dbReference>
<evidence type="ECO:0000313" key="3">
    <source>
        <dbReference type="Proteomes" id="UP000237839"/>
    </source>
</evidence>
<dbReference type="RefSeq" id="WP_105532740.1">
    <property type="nucleotide sequence ID" value="NZ_PUGF01000014.1"/>
</dbReference>
<feature type="domain" description="Oxidoreductase molybdopterin-binding" evidence="1">
    <location>
        <begin position="25"/>
        <end position="172"/>
    </location>
</feature>